<evidence type="ECO:0000313" key="2">
    <source>
        <dbReference type="EMBL" id="PWH81212.1"/>
    </source>
</evidence>
<name>A0A2U2X0B1_9FLAO</name>
<protein>
    <recommendedName>
        <fullName evidence="4">DUF4837 domain-containing protein</fullName>
    </recommendedName>
</protein>
<dbReference type="OrthoDB" id="1417107at2"/>
<organism evidence="2 3">
    <name type="scientific">Brumimicrobium oceani</name>
    <dbReference type="NCBI Taxonomy" id="2100725"/>
    <lineage>
        <taxon>Bacteria</taxon>
        <taxon>Pseudomonadati</taxon>
        <taxon>Bacteroidota</taxon>
        <taxon>Flavobacteriia</taxon>
        <taxon>Flavobacteriales</taxon>
        <taxon>Crocinitomicaceae</taxon>
        <taxon>Brumimicrobium</taxon>
    </lineage>
</organism>
<comment type="caution">
    <text evidence="2">The sequence shown here is derived from an EMBL/GenBank/DDBJ whole genome shotgun (WGS) entry which is preliminary data.</text>
</comment>
<accession>A0A2U2X0B1</accession>
<gene>
    <name evidence="2" type="ORF">DIT68_16020</name>
</gene>
<keyword evidence="1" id="KW-0732">Signal</keyword>
<feature type="chain" id="PRO_5015552126" description="DUF4837 domain-containing protein" evidence="1">
    <location>
        <begin position="22"/>
        <end position="406"/>
    </location>
</feature>
<dbReference type="RefSeq" id="WP_109360838.1">
    <property type="nucleotide sequence ID" value="NZ_QFRJ01000025.1"/>
</dbReference>
<reference evidence="2 3" key="2">
    <citation type="submission" date="2018-05" db="EMBL/GenBank/DDBJ databases">
        <authorList>
            <person name="Lanie J.A."/>
            <person name="Ng W.-L."/>
            <person name="Kazmierczak K.M."/>
            <person name="Andrzejewski T.M."/>
            <person name="Davidsen T.M."/>
            <person name="Wayne K.J."/>
            <person name="Tettelin H."/>
            <person name="Glass J.I."/>
            <person name="Rusch D."/>
            <person name="Podicherti R."/>
            <person name="Tsui H.-C.T."/>
            <person name="Winkler M.E."/>
        </authorList>
    </citation>
    <scope>NUCLEOTIDE SEQUENCE [LARGE SCALE GENOMIC DNA]</scope>
    <source>
        <strain evidence="2 3">C305</strain>
    </source>
</reference>
<evidence type="ECO:0008006" key="4">
    <source>
        <dbReference type="Google" id="ProtNLM"/>
    </source>
</evidence>
<feature type="signal peptide" evidence="1">
    <location>
        <begin position="1"/>
        <end position="21"/>
    </location>
</feature>
<evidence type="ECO:0000313" key="3">
    <source>
        <dbReference type="Proteomes" id="UP000245370"/>
    </source>
</evidence>
<keyword evidence="3" id="KW-1185">Reference proteome</keyword>
<sequence>MRKLKFILAIACIALAGTTEAQSFKEKMQAKLDKANAKLEKAAQGKPKYKTYDFEDPSGISGTYFVNVPVIERENTIGFEFEKEKDGEIVNKLSVMMGGKSYGDRPNSMECVLKEKYQRKFDINYFYMVDKDIMALANNSDDFVFMEINPDVYAFTQNGKVVSVLAKDSSLFSDFDVETAQVLYGQNMAKINSAEAEKETAIWMKNELYAKNVDKIIFATEDWHLMKRGAGNKPPMVNGKGFATTLDMAGNMNYMAFFKVPPASKYPGQEVNYVYEMNGKSTNRVECKSRSAAWSKMVKRLETSDYKYRQHSPRALRTYNQYHSRYVQDYAFIQLLYLNKDNFKVGEKYNLTVKMYTNRDGENGDLIAEGTVSLVYSEQADLMFNGDPDKPEKKSLWTQFEEFLDK</sequence>
<proteinExistence type="predicted"/>
<dbReference type="EMBL" id="QFRJ01000025">
    <property type="protein sequence ID" value="PWH81212.1"/>
    <property type="molecule type" value="Genomic_DNA"/>
</dbReference>
<dbReference type="AlphaFoldDB" id="A0A2U2X0B1"/>
<reference evidence="2 3" key="1">
    <citation type="submission" date="2018-05" db="EMBL/GenBank/DDBJ databases">
        <title>Brumimicrobium oceani sp. nov., isolated from coastal sediment.</title>
        <authorList>
            <person name="Kou Y."/>
        </authorList>
    </citation>
    <scope>NUCLEOTIDE SEQUENCE [LARGE SCALE GENOMIC DNA]</scope>
    <source>
        <strain evidence="2 3">C305</strain>
    </source>
</reference>
<dbReference type="Proteomes" id="UP000245370">
    <property type="component" value="Unassembled WGS sequence"/>
</dbReference>
<evidence type="ECO:0000256" key="1">
    <source>
        <dbReference type="SAM" id="SignalP"/>
    </source>
</evidence>